<name>A0ABT3GBT1_9BACT</name>
<sequence length="196" mass="20258">MKTPLHLICRISLLALSSVILSQCAHEPVTQANASNASGAKIAADSRAALQDLYAKNAAARRLGKQASGVLVFPHILKGGFVVGAEGGNGALLGADGSVRGYYQTAAASYGLQAGVEKFGYALFLMDSKEVANLNQAAGWSVGTSPSLVVVDRGLSAELTTKTVDRGTYAFIFDQRGLMGGVSLKGSKITRIKPGS</sequence>
<reference evidence="3" key="1">
    <citation type="submission" date="2022-10" db="EMBL/GenBank/DDBJ databases">
        <title>Luteolibacter sp. GHJ8, whole genome shotgun sequencing project.</title>
        <authorList>
            <person name="Zhao G."/>
            <person name="Shen L."/>
        </authorList>
    </citation>
    <scope>NUCLEOTIDE SEQUENCE</scope>
    <source>
        <strain evidence="3">GHJ8</strain>
    </source>
</reference>
<evidence type="ECO:0000259" key="2">
    <source>
        <dbReference type="Pfam" id="PF04366"/>
    </source>
</evidence>
<proteinExistence type="predicted"/>
<gene>
    <name evidence="3" type="ORF">OJ996_25320</name>
</gene>
<dbReference type="RefSeq" id="WP_264516554.1">
    <property type="nucleotide sequence ID" value="NZ_JAPDDR010000021.1"/>
</dbReference>
<feature type="chain" id="PRO_5046901051" evidence="1">
    <location>
        <begin position="26"/>
        <end position="196"/>
    </location>
</feature>
<evidence type="ECO:0000313" key="3">
    <source>
        <dbReference type="EMBL" id="MCW1916934.1"/>
    </source>
</evidence>
<organism evidence="3 4">
    <name type="scientific">Luteolibacter rhizosphaerae</name>
    <dbReference type="NCBI Taxonomy" id="2989719"/>
    <lineage>
        <taxon>Bacteria</taxon>
        <taxon>Pseudomonadati</taxon>
        <taxon>Verrucomicrobiota</taxon>
        <taxon>Verrucomicrobiia</taxon>
        <taxon>Verrucomicrobiales</taxon>
        <taxon>Verrucomicrobiaceae</taxon>
        <taxon>Luteolibacter</taxon>
    </lineage>
</organism>
<accession>A0ABT3GBT1</accession>
<dbReference type="EMBL" id="JAPDDR010000021">
    <property type="protein sequence ID" value="MCW1916934.1"/>
    <property type="molecule type" value="Genomic_DNA"/>
</dbReference>
<dbReference type="Pfam" id="PF04366">
    <property type="entry name" value="Ysc84"/>
    <property type="match status" value="1"/>
</dbReference>
<evidence type="ECO:0000256" key="1">
    <source>
        <dbReference type="SAM" id="SignalP"/>
    </source>
</evidence>
<keyword evidence="4" id="KW-1185">Reference proteome</keyword>
<keyword evidence="1" id="KW-0732">Signal</keyword>
<protein>
    <submittedName>
        <fullName evidence="3">YSC84-related protein</fullName>
    </submittedName>
</protein>
<dbReference type="Proteomes" id="UP001165653">
    <property type="component" value="Unassembled WGS sequence"/>
</dbReference>
<dbReference type="InterPro" id="IPR007461">
    <property type="entry name" value="Ysc84_actin-binding"/>
</dbReference>
<evidence type="ECO:0000313" key="4">
    <source>
        <dbReference type="Proteomes" id="UP001165653"/>
    </source>
</evidence>
<feature type="signal peptide" evidence="1">
    <location>
        <begin position="1"/>
        <end position="25"/>
    </location>
</feature>
<feature type="domain" description="Ysc84 actin-binding" evidence="2">
    <location>
        <begin position="107"/>
        <end position="190"/>
    </location>
</feature>
<comment type="caution">
    <text evidence="3">The sequence shown here is derived from an EMBL/GenBank/DDBJ whole genome shotgun (WGS) entry which is preliminary data.</text>
</comment>